<proteinExistence type="predicted"/>
<dbReference type="AlphaFoldDB" id="A0A227ND01"/>
<name>A0A227ND01_9FLAO</name>
<evidence type="ECO:0000256" key="1">
    <source>
        <dbReference type="SAM" id="MobiDB-lite"/>
    </source>
</evidence>
<gene>
    <name evidence="2" type="ORF">B0A64_24435</name>
</gene>
<dbReference type="InterPro" id="IPR025460">
    <property type="entry name" value="DUF4280"/>
</dbReference>
<feature type="compositionally biased region" description="Basic and acidic residues" evidence="1">
    <location>
        <begin position="427"/>
        <end position="473"/>
    </location>
</feature>
<dbReference type="EMBL" id="MUGS01000108">
    <property type="protein sequence ID" value="OXE95450.1"/>
    <property type="molecule type" value="Genomic_DNA"/>
</dbReference>
<evidence type="ECO:0000313" key="2">
    <source>
        <dbReference type="EMBL" id="OXE95450.1"/>
    </source>
</evidence>
<evidence type="ECO:0000313" key="3">
    <source>
        <dbReference type="Proteomes" id="UP000214684"/>
    </source>
</evidence>
<reference evidence="2 3" key="1">
    <citation type="submission" date="2016-11" db="EMBL/GenBank/DDBJ databases">
        <title>Whole genomes of Flavobacteriaceae.</title>
        <authorList>
            <person name="Stine C."/>
            <person name="Li C."/>
            <person name="Tadesse D."/>
        </authorList>
    </citation>
    <scope>NUCLEOTIDE SEQUENCE [LARGE SCALE GENOMIC DNA]</scope>
    <source>
        <strain evidence="2 3">DSM 24704</strain>
    </source>
</reference>
<organism evidence="2 3">
    <name type="scientific">Flavobacterium araucananum</name>
    <dbReference type="NCBI Taxonomy" id="946678"/>
    <lineage>
        <taxon>Bacteria</taxon>
        <taxon>Pseudomonadati</taxon>
        <taxon>Bacteroidota</taxon>
        <taxon>Flavobacteriia</taxon>
        <taxon>Flavobacteriales</taxon>
        <taxon>Flavobacteriaceae</taxon>
        <taxon>Flavobacterium</taxon>
    </lineage>
</organism>
<dbReference type="RefSeq" id="WP_208863569.1">
    <property type="nucleotide sequence ID" value="NZ_MUGS01000108.1"/>
</dbReference>
<dbReference type="Pfam" id="PF14107">
    <property type="entry name" value="DUF4280"/>
    <property type="match status" value="1"/>
</dbReference>
<comment type="caution">
    <text evidence="2">The sequence shown here is derived from an EMBL/GenBank/DDBJ whole genome shotgun (WGS) entry which is preliminary data.</text>
</comment>
<keyword evidence="3" id="KW-1185">Reference proteome</keyword>
<dbReference type="SUPFAM" id="SSF53955">
    <property type="entry name" value="Lysozyme-like"/>
    <property type="match status" value="1"/>
</dbReference>
<dbReference type="Gene3D" id="1.10.530.10">
    <property type="match status" value="1"/>
</dbReference>
<dbReference type="InterPro" id="IPR023346">
    <property type="entry name" value="Lysozyme-like_dom_sf"/>
</dbReference>
<sequence>GNCKKSPNSASPCASVMKLADWKDVGTVYFQDKFPLLLKSTIKCEYGGVDVTITDSAQRNVIEKIDTTGAPVPSVVKTEPYKCTHCEEEITSEFLRKTIGAKKLSSKQAEIIDLFLPYLNKYRKNFGLDTCLRKAHFLSQIGVESANFTTFSEYENYSNPPGIFSSSLIQINSTIVSSLKDNLTSIFKIIDAKGEVIIKTNDELKTLLLKDKPSIVDKELYAAYKGEKDSKDKKKYNDKLIKEILKTDKTVDYKIYLKSHSHFGIPLMSRAYAPYVGDKRGLGNGDELTRDGWKFKGRGLKQLTGRGNYLNFTNYRNKNTFTDDTSGQIDFTAEKDGSQLKGNYLKISDDAMYATQSALYFWNDGTKKNKKFAKEHADNDDIELVIKCVNEYDGKDGKNNRRANFKRARKEGVFDINRHYKLMLENGDDKQKEEAKNYLEKQKNNGDEEATKILEEEEKKNPTKKEEVKSKKK</sequence>
<dbReference type="Proteomes" id="UP000214684">
    <property type="component" value="Unassembled WGS sequence"/>
</dbReference>
<feature type="non-terminal residue" evidence="2">
    <location>
        <position position="1"/>
    </location>
</feature>
<accession>A0A227ND01</accession>
<evidence type="ECO:0008006" key="4">
    <source>
        <dbReference type="Google" id="ProtNLM"/>
    </source>
</evidence>
<feature type="region of interest" description="Disordered" evidence="1">
    <location>
        <begin position="425"/>
        <end position="473"/>
    </location>
</feature>
<protein>
    <recommendedName>
        <fullName evidence="4">DUF4280 domain-containing protein</fullName>
    </recommendedName>
</protein>